<dbReference type="InterPro" id="IPR036388">
    <property type="entry name" value="WH-like_DNA-bd_sf"/>
</dbReference>
<organism evidence="6 7">
    <name type="scientific">Ideonella oryzae</name>
    <dbReference type="NCBI Taxonomy" id="2937441"/>
    <lineage>
        <taxon>Bacteria</taxon>
        <taxon>Pseudomonadati</taxon>
        <taxon>Pseudomonadota</taxon>
        <taxon>Betaproteobacteria</taxon>
        <taxon>Burkholderiales</taxon>
        <taxon>Sphaerotilaceae</taxon>
        <taxon>Ideonella</taxon>
    </lineage>
</organism>
<dbReference type="PANTHER" id="PTHR30537:SF5">
    <property type="entry name" value="HTH-TYPE TRANSCRIPTIONAL ACTIVATOR TTDR-RELATED"/>
    <property type="match status" value="1"/>
</dbReference>
<reference evidence="6 7" key="1">
    <citation type="submission" date="2022-06" db="EMBL/GenBank/DDBJ databases">
        <title>Ideonella sp. NS12-5 Genome sequencing and assembly.</title>
        <authorList>
            <person name="Jung Y."/>
        </authorList>
    </citation>
    <scope>NUCLEOTIDE SEQUENCE [LARGE SCALE GENOMIC DNA]</scope>
    <source>
        <strain evidence="6 7">NS12-5</strain>
    </source>
</reference>
<feature type="domain" description="HTH lysR-type" evidence="5">
    <location>
        <begin position="1"/>
        <end position="58"/>
    </location>
</feature>
<dbReference type="EMBL" id="JAMXMC010000001">
    <property type="protein sequence ID" value="MCO5975108.1"/>
    <property type="molecule type" value="Genomic_DNA"/>
</dbReference>
<evidence type="ECO:0000259" key="5">
    <source>
        <dbReference type="PROSITE" id="PS50931"/>
    </source>
</evidence>
<evidence type="ECO:0000256" key="2">
    <source>
        <dbReference type="ARBA" id="ARBA00023015"/>
    </source>
</evidence>
<keyword evidence="4" id="KW-0804">Transcription</keyword>
<dbReference type="InterPro" id="IPR000847">
    <property type="entry name" value="LysR_HTH_N"/>
</dbReference>
<dbReference type="Pfam" id="PF00126">
    <property type="entry name" value="HTH_1"/>
    <property type="match status" value="1"/>
</dbReference>
<dbReference type="InterPro" id="IPR005119">
    <property type="entry name" value="LysR_subst-bd"/>
</dbReference>
<dbReference type="SUPFAM" id="SSF46785">
    <property type="entry name" value="Winged helix' DNA-binding domain"/>
    <property type="match status" value="1"/>
</dbReference>
<dbReference type="SUPFAM" id="SSF53850">
    <property type="entry name" value="Periplasmic binding protein-like II"/>
    <property type="match status" value="1"/>
</dbReference>
<dbReference type="CDD" id="cd08422">
    <property type="entry name" value="PBP2_CrgA_like"/>
    <property type="match status" value="1"/>
</dbReference>
<dbReference type="Gene3D" id="1.10.10.10">
    <property type="entry name" value="Winged helix-like DNA-binding domain superfamily/Winged helix DNA-binding domain"/>
    <property type="match status" value="1"/>
</dbReference>
<protein>
    <submittedName>
        <fullName evidence="6">LysR family transcriptional regulator</fullName>
    </submittedName>
</protein>
<dbReference type="PANTHER" id="PTHR30537">
    <property type="entry name" value="HTH-TYPE TRANSCRIPTIONAL REGULATOR"/>
    <property type="match status" value="1"/>
</dbReference>
<evidence type="ECO:0000256" key="1">
    <source>
        <dbReference type="ARBA" id="ARBA00009437"/>
    </source>
</evidence>
<dbReference type="InterPro" id="IPR058163">
    <property type="entry name" value="LysR-type_TF_proteobact-type"/>
</dbReference>
<comment type="caution">
    <text evidence="6">The sequence shown here is derived from an EMBL/GenBank/DDBJ whole genome shotgun (WGS) entry which is preliminary data.</text>
</comment>
<keyword evidence="7" id="KW-1185">Reference proteome</keyword>
<evidence type="ECO:0000313" key="6">
    <source>
        <dbReference type="EMBL" id="MCO5975108.1"/>
    </source>
</evidence>
<dbReference type="RefSeq" id="WP_252767553.1">
    <property type="nucleotide sequence ID" value="NZ_JAMXMC010000001.1"/>
</dbReference>
<name>A0ABT1BFT3_9BURK</name>
<dbReference type="Pfam" id="PF03466">
    <property type="entry name" value="LysR_substrate"/>
    <property type="match status" value="1"/>
</dbReference>
<dbReference type="PROSITE" id="PS50931">
    <property type="entry name" value="HTH_LYSR"/>
    <property type="match status" value="1"/>
</dbReference>
<keyword evidence="3" id="KW-0238">DNA-binding</keyword>
<evidence type="ECO:0000256" key="3">
    <source>
        <dbReference type="ARBA" id="ARBA00023125"/>
    </source>
</evidence>
<gene>
    <name evidence="6" type="ORF">M0L44_00020</name>
</gene>
<sequence length="313" mass="35039">MDVNALLLLVDIVEAGNLSQAARKRKMSRANISYHLTQLEKSLGQQLVRRTTRRIDPTEAGLRLYRHGCVIRDELQAAQESVASLREGLHGSVRLAVPTGFGQLVMSHWLIEFKRQHPSIRLELLFDNRVDDLLRDEVDLAIRVLSEPPPQLIARELSRMRHIVCASRQYADEHPLPTRLEDLAQVPLITSNVVGRALRVSAYRGEERHEIALQPTLASENFQFLHEAILAGLGVGLVPDYVVARELATGEVVTGLDDWRLSIFGSRLFLLRMPDRYETLATRTLIDFVLAQAKAWASTGDQAGSSSTTLPNC</sequence>
<dbReference type="InterPro" id="IPR036390">
    <property type="entry name" value="WH_DNA-bd_sf"/>
</dbReference>
<dbReference type="Gene3D" id="3.40.190.290">
    <property type="match status" value="1"/>
</dbReference>
<dbReference type="Proteomes" id="UP001204851">
    <property type="component" value="Unassembled WGS sequence"/>
</dbReference>
<comment type="similarity">
    <text evidence="1">Belongs to the LysR transcriptional regulatory family.</text>
</comment>
<accession>A0ABT1BFT3</accession>
<evidence type="ECO:0000313" key="7">
    <source>
        <dbReference type="Proteomes" id="UP001204851"/>
    </source>
</evidence>
<evidence type="ECO:0000256" key="4">
    <source>
        <dbReference type="ARBA" id="ARBA00023163"/>
    </source>
</evidence>
<proteinExistence type="inferred from homology"/>
<keyword evidence="2" id="KW-0805">Transcription regulation</keyword>